<dbReference type="EMBL" id="ABEU02000004">
    <property type="status" value="NOT_ANNOTATED_CDS"/>
    <property type="molecule type" value="Genomic_DNA"/>
</dbReference>
<dbReference type="Proteomes" id="UP000006727">
    <property type="component" value="Chromosome 4"/>
</dbReference>
<evidence type="ECO:0000313" key="6">
    <source>
        <dbReference type="Proteomes" id="UP000006727"/>
    </source>
</evidence>
<keyword evidence="2" id="KW-0804">Transcription</keyword>
<organism evidence="5 6">
    <name type="scientific">Physcomitrium patens</name>
    <name type="common">Spreading-leaved earth moss</name>
    <name type="synonym">Physcomitrella patens</name>
    <dbReference type="NCBI Taxonomy" id="3218"/>
    <lineage>
        <taxon>Eukaryota</taxon>
        <taxon>Viridiplantae</taxon>
        <taxon>Streptophyta</taxon>
        <taxon>Embryophyta</taxon>
        <taxon>Bryophyta</taxon>
        <taxon>Bryophytina</taxon>
        <taxon>Bryopsida</taxon>
        <taxon>Funariidae</taxon>
        <taxon>Funariales</taxon>
        <taxon>Funariaceae</taxon>
        <taxon>Physcomitrium</taxon>
    </lineage>
</organism>
<reference evidence="5" key="3">
    <citation type="submission" date="2020-12" db="UniProtKB">
        <authorList>
            <consortium name="EnsemblPlants"/>
        </authorList>
    </citation>
    <scope>IDENTIFICATION</scope>
</reference>
<proteinExistence type="predicted"/>
<feature type="domain" description="Transcription factor MYC/MYB N-terminal" evidence="4">
    <location>
        <begin position="73"/>
        <end position="255"/>
    </location>
</feature>
<keyword evidence="6" id="KW-1185">Reference proteome</keyword>
<feature type="compositionally biased region" description="Low complexity" evidence="3">
    <location>
        <begin position="133"/>
        <end position="142"/>
    </location>
</feature>
<dbReference type="OMA" id="IMENEMG"/>
<dbReference type="PANTHER" id="PTHR46633:SF3">
    <property type="entry name" value="SERINE_THREONINE-PROTEIN KINASE WNK (WITH NO LYSINE)-LIKE PROTEIN"/>
    <property type="match status" value="1"/>
</dbReference>
<reference evidence="5 6" key="1">
    <citation type="journal article" date="2008" name="Science">
        <title>The Physcomitrella genome reveals evolutionary insights into the conquest of land by plants.</title>
        <authorList>
            <person name="Rensing S."/>
            <person name="Lang D."/>
            <person name="Zimmer A."/>
            <person name="Terry A."/>
            <person name="Salamov A."/>
            <person name="Shapiro H."/>
            <person name="Nishiyama T."/>
            <person name="Perroud P.-F."/>
            <person name="Lindquist E."/>
            <person name="Kamisugi Y."/>
            <person name="Tanahashi T."/>
            <person name="Sakakibara K."/>
            <person name="Fujita T."/>
            <person name="Oishi K."/>
            <person name="Shin-I T."/>
            <person name="Kuroki Y."/>
            <person name="Toyoda A."/>
            <person name="Suzuki Y."/>
            <person name="Hashimoto A."/>
            <person name="Yamaguchi K."/>
            <person name="Sugano A."/>
            <person name="Kohara Y."/>
            <person name="Fujiyama A."/>
            <person name="Anterola A."/>
            <person name="Aoki S."/>
            <person name="Ashton N."/>
            <person name="Barbazuk W.B."/>
            <person name="Barker E."/>
            <person name="Bennetzen J."/>
            <person name="Bezanilla M."/>
            <person name="Blankenship R."/>
            <person name="Cho S.H."/>
            <person name="Dutcher S."/>
            <person name="Estelle M."/>
            <person name="Fawcett J.A."/>
            <person name="Gundlach H."/>
            <person name="Hanada K."/>
            <person name="Heyl A."/>
            <person name="Hicks K.A."/>
            <person name="Hugh J."/>
            <person name="Lohr M."/>
            <person name="Mayer K."/>
            <person name="Melkozernov A."/>
            <person name="Murata T."/>
            <person name="Nelson D."/>
            <person name="Pils B."/>
            <person name="Prigge M."/>
            <person name="Reiss B."/>
            <person name="Renner T."/>
            <person name="Rombauts S."/>
            <person name="Rushton P."/>
            <person name="Sanderfoot A."/>
            <person name="Schween G."/>
            <person name="Shiu S.-H."/>
            <person name="Stueber K."/>
            <person name="Theodoulou F.L."/>
            <person name="Tu H."/>
            <person name="Van de Peer Y."/>
            <person name="Verrier P.J."/>
            <person name="Waters E."/>
            <person name="Wood A."/>
            <person name="Yang L."/>
            <person name="Cove D."/>
            <person name="Cuming A."/>
            <person name="Hasebe M."/>
            <person name="Lucas S."/>
            <person name="Mishler D.B."/>
            <person name="Reski R."/>
            <person name="Grigoriev I."/>
            <person name="Quatrano R.S."/>
            <person name="Boore J.L."/>
        </authorList>
    </citation>
    <scope>NUCLEOTIDE SEQUENCE [LARGE SCALE GENOMIC DNA]</scope>
    <source>
        <strain evidence="5 6">cv. Gransden 2004</strain>
    </source>
</reference>
<keyword evidence="1" id="KW-0805">Transcription regulation</keyword>
<evidence type="ECO:0000256" key="3">
    <source>
        <dbReference type="SAM" id="MobiDB-lite"/>
    </source>
</evidence>
<dbReference type="Gramene" id="Pp3c4_6910V3.5">
    <property type="protein sequence ID" value="Pp3c4_6910V3.5"/>
    <property type="gene ID" value="Pp3c4_6910"/>
</dbReference>
<evidence type="ECO:0000256" key="1">
    <source>
        <dbReference type="ARBA" id="ARBA00023015"/>
    </source>
</evidence>
<dbReference type="PANTHER" id="PTHR46633">
    <property type="entry name" value="TRANSCRIPTION FACTOR MYC/MYB-RELATED"/>
    <property type="match status" value="1"/>
</dbReference>
<name>A0A7I4FPU3_PHYPA</name>
<evidence type="ECO:0000256" key="2">
    <source>
        <dbReference type="ARBA" id="ARBA00023163"/>
    </source>
</evidence>
<reference evidence="5 6" key="2">
    <citation type="journal article" date="2018" name="Plant J.">
        <title>The Physcomitrella patens chromosome-scale assembly reveals moss genome structure and evolution.</title>
        <authorList>
            <person name="Lang D."/>
            <person name="Ullrich K.K."/>
            <person name="Murat F."/>
            <person name="Fuchs J."/>
            <person name="Jenkins J."/>
            <person name="Haas F.B."/>
            <person name="Piednoel M."/>
            <person name="Gundlach H."/>
            <person name="Van Bel M."/>
            <person name="Meyberg R."/>
            <person name="Vives C."/>
            <person name="Morata J."/>
            <person name="Symeonidi A."/>
            <person name="Hiss M."/>
            <person name="Muchero W."/>
            <person name="Kamisugi Y."/>
            <person name="Saleh O."/>
            <person name="Blanc G."/>
            <person name="Decker E.L."/>
            <person name="van Gessel N."/>
            <person name="Grimwood J."/>
            <person name="Hayes R.D."/>
            <person name="Graham S.W."/>
            <person name="Gunter L.E."/>
            <person name="McDaniel S.F."/>
            <person name="Hoernstein S.N.W."/>
            <person name="Larsson A."/>
            <person name="Li F.W."/>
            <person name="Perroud P.F."/>
            <person name="Phillips J."/>
            <person name="Ranjan P."/>
            <person name="Rokshar D.S."/>
            <person name="Rothfels C.J."/>
            <person name="Schneider L."/>
            <person name="Shu S."/>
            <person name="Stevenson D.W."/>
            <person name="Thummler F."/>
            <person name="Tillich M."/>
            <person name="Villarreal Aguilar J.C."/>
            <person name="Widiez T."/>
            <person name="Wong G.K."/>
            <person name="Wymore A."/>
            <person name="Zhang Y."/>
            <person name="Zimmer A.D."/>
            <person name="Quatrano R.S."/>
            <person name="Mayer K.F.X."/>
            <person name="Goodstein D."/>
            <person name="Casacuberta J.M."/>
            <person name="Vandepoele K."/>
            <person name="Reski R."/>
            <person name="Cuming A.C."/>
            <person name="Tuskan G.A."/>
            <person name="Maumus F."/>
            <person name="Salse J."/>
            <person name="Schmutz J."/>
            <person name="Rensing S.A."/>
        </authorList>
    </citation>
    <scope>NUCLEOTIDE SEQUENCE [LARGE SCALE GENOMIC DNA]</scope>
    <source>
        <strain evidence="5 6">cv. Gransden 2004</strain>
    </source>
</reference>
<sequence length="480" mass="52701">MGNLLVGVAQIWPCRSFVQEGKHQETVHLVSAVGGTTKKIPTRHGFEAGVGYHEPDVAATSITQRVYRPAVGYAVFWRILPRNYPPPQWDTEGGIMDRSKSNKRNWILVWEEGFCNFPAYSLARTDSEASRASSSFLSTQQSHHGNDSEEPGAISPELFFKMSHEVYNYGEGFMGKVAVDNSHKWVYRDPAENEISFFSPWQGSLEPHPRVLDAQFKSGIQTIVVVAVQEGVLQLGSTQKIMEDLNFVLYMQRKFNLLLTVPGLFVPPQQASTSGDGTRRTIDDYNGNWSVPSGKEFEGSSTAQPNDFQYLSPREAWSFTTAGTKSVPPILEPYAFSNGNLEACLTTCSSPTKAHNTGHTSSHGSTSPTMPPTLIPSMSSLQALLSKLPSVTPVEDPEGATRLHPSYSFPVANFPSNWPPISRQGLGMPPHAHDLSADTSRSQNSSLILESFDNVGDFGIQKAVENGDSSYSSFLNEICS</sequence>
<feature type="region of interest" description="Disordered" evidence="3">
    <location>
        <begin position="133"/>
        <end position="152"/>
    </location>
</feature>
<gene>
    <name evidence="5" type="primary">LOC112281146</name>
</gene>
<dbReference type="InterPro" id="IPR025610">
    <property type="entry name" value="MYC/MYB_N"/>
</dbReference>
<dbReference type="Pfam" id="PF14215">
    <property type="entry name" value="bHLH-MYC_N"/>
    <property type="match status" value="1"/>
</dbReference>
<dbReference type="EnsemblPlants" id="Pp3c4_6910V3.5">
    <property type="protein sequence ID" value="Pp3c4_6910V3.5"/>
    <property type="gene ID" value="Pp3c4_6910"/>
</dbReference>
<dbReference type="InParanoid" id="A0A7I4FPU3"/>
<evidence type="ECO:0000259" key="4">
    <source>
        <dbReference type="Pfam" id="PF14215"/>
    </source>
</evidence>
<protein>
    <recommendedName>
        <fullName evidence="4">Transcription factor MYC/MYB N-terminal domain-containing protein</fullName>
    </recommendedName>
</protein>
<evidence type="ECO:0000313" key="5">
    <source>
        <dbReference type="EnsemblPlants" id="Pp3c4_6910V3.5"/>
    </source>
</evidence>
<accession>A0A7I4FPU3</accession>
<feature type="region of interest" description="Disordered" evidence="3">
    <location>
        <begin position="350"/>
        <end position="376"/>
    </location>
</feature>
<dbReference type="AlphaFoldDB" id="A0A7I4FPU3"/>
<feature type="compositionally biased region" description="Low complexity" evidence="3">
    <location>
        <begin position="357"/>
        <end position="368"/>
    </location>
</feature>
<feature type="region of interest" description="Disordered" evidence="3">
    <location>
        <begin position="423"/>
        <end position="442"/>
    </location>
</feature>